<dbReference type="EMBL" id="FNQB01000004">
    <property type="protein sequence ID" value="SDZ58249.1"/>
    <property type="molecule type" value="Genomic_DNA"/>
</dbReference>
<evidence type="ECO:0000259" key="1">
    <source>
        <dbReference type="Pfam" id="PF03721"/>
    </source>
</evidence>
<name>A0A1H3U9K5_9ACTN</name>
<feature type="domain" description="UDP-glucose/GDP-mannose dehydrogenase N-terminal" evidence="1">
    <location>
        <begin position="2"/>
        <end position="50"/>
    </location>
</feature>
<dbReference type="InterPro" id="IPR001732">
    <property type="entry name" value="UDP-Glc/GDP-Man_DH_N"/>
</dbReference>
<reference evidence="3" key="1">
    <citation type="submission" date="2016-10" db="EMBL/GenBank/DDBJ databases">
        <authorList>
            <person name="Varghese N."/>
            <person name="Submissions S."/>
        </authorList>
    </citation>
    <scope>NUCLEOTIDE SEQUENCE [LARGE SCALE GENOMIC DNA]</scope>
    <source>
        <strain evidence="3">DSM 44718</strain>
    </source>
</reference>
<dbReference type="GO" id="GO:0051287">
    <property type="term" value="F:NAD binding"/>
    <property type="evidence" value="ECO:0007669"/>
    <property type="project" value="InterPro"/>
</dbReference>
<proteinExistence type="predicted"/>
<feature type="non-terminal residue" evidence="2">
    <location>
        <position position="50"/>
    </location>
</feature>
<organism evidence="2 3">
    <name type="scientific">Asanoa ishikariensis</name>
    <dbReference type="NCBI Taxonomy" id="137265"/>
    <lineage>
        <taxon>Bacteria</taxon>
        <taxon>Bacillati</taxon>
        <taxon>Actinomycetota</taxon>
        <taxon>Actinomycetes</taxon>
        <taxon>Micromonosporales</taxon>
        <taxon>Micromonosporaceae</taxon>
        <taxon>Asanoa</taxon>
    </lineage>
</organism>
<keyword evidence="3" id="KW-1185">Reference proteome</keyword>
<dbReference type="AlphaFoldDB" id="A0A1H3U9K5"/>
<dbReference type="Gene3D" id="3.40.50.720">
    <property type="entry name" value="NAD(P)-binding Rossmann-like Domain"/>
    <property type="match status" value="1"/>
</dbReference>
<protein>
    <submittedName>
        <fullName evidence="2">UDP-N-acetyl-D-mannosaminuronic acid dehydrogenase</fullName>
    </submittedName>
</protein>
<gene>
    <name evidence="2" type="ORF">SAMN05421684_6678</name>
</gene>
<evidence type="ECO:0000313" key="3">
    <source>
        <dbReference type="Proteomes" id="UP000199632"/>
    </source>
</evidence>
<dbReference type="Pfam" id="PF03721">
    <property type="entry name" value="UDPG_MGDP_dh_N"/>
    <property type="match status" value="1"/>
</dbReference>
<dbReference type="Proteomes" id="UP000199632">
    <property type="component" value="Unassembled WGS sequence"/>
</dbReference>
<sequence length="50" mass="5364">MLRSTVYPGVTALTEKLLAGKGVAVDVAFCPERIAEGKAMTELFELPQIV</sequence>
<dbReference type="GO" id="GO:0016616">
    <property type="term" value="F:oxidoreductase activity, acting on the CH-OH group of donors, NAD or NADP as acceptor"/>
    <property type="evidence" value="ECO:0007669"/>
    <property type="project" value="InterPro"/>
</dbReference>
<evidence type="ECO:0000313" key="2">
    <source>
        <dbReference type="EMBL" id="SDZ58249.1"/>
    </source>
</evidence>
<accession>A0A1H3U9K5</accession>